<dbReference type="EMBL" id="VBQZ03000008">
    <property type="protein sequence ID" value="MXQ81658.1"/>
    <property type="molecule type" value="Genomic_DNA"/>
</dbReference>
<comment type="caution">
    <text evidence="13">The sequence shown here is derived from an EMBL/GenBank/DDBJ whole genome shotgun (WGS) entry which is preliminary data.</text>
</comment>
<dbReference type="GO" id="GO:0030948">
    <property type="term" value="P:negative regulation of vascular endothelial growth factor receptor signaling pathway"/>
    <property type="evidence" value="ECO:0007669"/>
    <property type="project" value="TreeGrafter"/>
</dbReference>
<evidence type="ECO:0000256" key="3">
    <source>
        <dbReference type="ARBA" id="ARBA00022729"/>
    </source>
</evidence>
<dbReference type="Pfam" id="PF00008">
    <property type="entry name" value="EGF"/>
    <property type="match status" value="1"/>
</dbReference>
<keyword evidence="4" id="KW-0175">Coiled coil</keyword>
<accession>A0A6B0QUT6</accession>
<dbReference type="PROSITE" id="PS00022">
    <property type="entry name" value="EGF_1"/>
    <property type="match status" value="1"/>
</dbReference>
<dbReference type="FunFam" id="2.10.25.10:FF:000548">
    <property type="entry name" value="Multimerin 1"/>
    <property type="match status" value="1"/>
</dbReference>
<dbReference type="SUPFAM" id="SSF49842">
    <property type="entry name" value="TNF-like"/>
    <property type="match status" value="1"/>
</dbReference>
<dbReference type="PROSITE" id="PS50871">
    <property type="entry name" value="C1Q"/>
    <property type="match status" value="1"/>
</dbReference>
<dbReference type="GO" id="GO:0090051">
    <property type="term" value="P:negative regulation of cell migration involved in sprouting angiogenesis"/>
    <property type="evidence" value="ECO:0007669"/>
    <property type="project" value="TreeGrafter"/>
</dbReference>
<comment type="subcellular location">
    <subcellularLocation>
        <location evidence="1">Secreted</location>
    </subcellularLocation>
</comment>
<dbReference type="PANTHER" id="PTHR15427">
    <property type="entry name" value="EMILIN ELASTIN MICROFIBRIL INTERFACE-LOCATED PROTEIN ELASTIN MICROFIBRIL INTERFACER"/>
    <property type="match status" value="1"/>
</dbReference>
<dbReference type="Proteomes" id="UP000322234">
    <property type="component" value="Unassembled WGS sequence"/>
</dbReference>
<evidence type="ECO:0000259" key="11">
    <source>
        <dbReference type="PROSITE" id="PS50871"/>
    </source>
</evidence>
<name>A0A6B0QUT6_9CETA</name>
<dbReference type="PROSITE" id="PS01186">
    <property type="entry name" value="EGF_2"/>
    <property type="match status" value="1"/>
</dbReference>
<keyword evidence="3" id="KW-0732">Signal</keyword>
<dbReference type="PANTHER" id="PTHR15427:SF3">
    <property type="entry name" value="MULTIMERIN-1"/>
    <property type="match status" value="1"/>
</dbReference>
<dbReference type="GO" id="GO:0005581">
    <property type="term" value="C:collagen trimer"/>
    <property type="evidence" value="ECO:0007669"/>
    <property type="project" value="UniProtKB-KW"/>
</dbReference>
<gene>
    <name evidence="13" type="ORF">E5288_WYG011950</name>
</gene>
<feature type="compositionally biased region" description="Polar residues" evidence="9">
    <location>
        <begin position="66"/>
        <end position="106"/>
    </location>
</feature>
<evidence type="ECO:0000259" key="10">
    <source>
        <dbReference type="PROSITE" id="PS50026"/>
    </source>
</evidence>
<dbReference type="InterPro" id="IPR001073">
    <property type="entry name" value="C1q_dom"/>
</dbReference>
<evidence type="ECO:0000313" key="13">
    <source>
        <dbReference type="EMBL" id="MXQ81658.1"/>
    </source>
</evidence>
<dbReference type="Gene3D" id="2.60.120.40">
    <property type="match status" value="1"/>
</dbReference>
<feature type="compositionally biased region" description="Polar residues" evidence="9">
    <location>
        <begin position="11"/>
        <end position="26"/>
    </location>
</feature>
<dbReference type="GO" id="GO:0005509">
    <property type="term" value="F:calcium ion binding"/>
    <property type="evidence" value="ECO:0007669"/>
    <property type="project" value="InterPro"/>
</dbReference>
<feature type="region of interest" description="Disordered" evidence="9">
    <location>
        <begin position="54"/>
        <end position="127"/>
    </location>
</feature>
<sequence>MAKQVGHNGRQGFNTSESTYDQSNTLPTTEMKGARLFILLSSLWSGGFGLNGPTHTWTTTEDENSQKNATSASVPPNKGQSLQVLPTPKITSTEVATAPDSSTSEDSLLKSIPLPSETSASPEGVRKQTLTLTEKTEEGMLKLQTLALQTEPTLKFSPKAESVILSNSTLKFLQSFARKTNEQGISPNSVGGVGNRSPRETYLSRGDSPGSQRTSKQKPSFETTRGKNWCAYVHTRLSPTVILDNQVTYVPSGRGPCGWTSGPCPQRSQKIPNSVYRMQHKIVTSLEWKCCPGFSGPKCQLKAQEQKQLIHSKQAESHAAVGRGTLEQQPQDCGDPAVTQKMTDQMNYQAVKLALLQKKIDNISLAVSDVRSTYSSLEEKINEDKAGEFKSFLKGLKSKSINDLVKEIVREQFKIFQNDIEETVAQLFKTVSTVSKELENVRQIIQQVNESVISVAVQQKSVLMQENRPTSIDILDLKDHIVNIRQEMTLMCEKPVKELEAKQTRLEDALEKERSSRILYYESLNKTLSKMKEVQEHLLSTEQVSNQKTVPIPVSVSNNFTEYLSTLHQNIKKQGLMLLQISDDLHAQDSKINNLTLALEMEKESVREECEDMLSKYRDGFKVQIKDTEENLQVLNQTLIEFLFPMDNKMDKMNEQLNDLTYDMEILQPLLEQGASLRETMTYEQPKEVVATKKKVESLTSAVNSLNVLTKELTRRYNLLRNEVQSRGDALERRIDEHALEMEDGLNKTITIVNDAIDFIQDNYVLKETLNIIKYNPEIHHKCIQNMDTILTFISQFQHLNDSIQILVNDSQRYNFVLQVAKALAYIPKDEKLRPSNFQKISKMFNETSSQVIKFQQNISHLEEKILSATKISKNFETQLQGIESKVTKMLTPYYVSLKKDSAATNESNQALQLQVLNSRFKALEAKSIHLSINLSLINKTLYEVVTTCHDASRSISELNATIPKRIKDSLPNIQLLQTSLTEYVESVIEIKTQIALSNLTWYINQSLSSSLANIVKSQKQIKASLKKPNTLKTTVNLTTVQIGRAQRNTDNILLPVTEEYSYCSRSPCQNGGTCINARTSFICACRHPFTGDNCTVKVAGENALAPDFSKGTYRYAPMVAFFASHTYGMTTPGPILFNNLDVNYGASYTPRTGKFRIPYLGVYVFKYTIESVSAHISGFLVVDGVDKLTFESENVWWLHLSEECANHLVTYADSSMLSTFTLLDPSIVFDIIDDEFSHSYTAYVFS</sequence>
<keyword evidence="14" id="KW-1185">Reference proteome</keyword>
<evidence type="ECO:0000256" key="8">
    <source>
        <dbReference type="PROSITE-ProRule" id="PRU00076"/>
    </source>
</evidence>
<dbReference type="PROSITE" id="PS50026">
    <property type="entry name" value="EGF_3"/>
    <property type="match status" value="1"/>
</dbReference>
<dbReference type="InterPro" id="IPR008983">
    <property type="entry name" value="Tumour_necrosis_fac-like_dom"/>
</dbReference>
<evidence type="ECO:0000256" key="2">
    <source>
        <dbReference type="ARBA" id="ARBA00022525"/>
    </source>
</evidence>
<feature type="disulfide bond" evidence="8">
    <location>
        <begin position="1086"/>
        <end position="1095"/>
    </location>
</feature>
<evidence type="ECO:0000256" key="5">
    <source>
        <dbReference type="ARBA" id="ARBA00023119"/>
    </source>
</evidence>
<dbReference type="CDD" id="cd00054">
    <property type="entry name" value="EGF_CA"/>
    <property type="match status" value="1"/>
</dbReference>
<reference evidence="13" key="1">
    <citation type="submission" date="2019-10" db="EMBL/GenBank/DDBJ databases">
        <title>The sequence and de novo assembly of the wild yak genome.</title>
        <authorList>
            <person name="Liu Y."/>
        </authorList>
    </citation>
    <scope>NUCLEOTIDE SEQUENCE [LARGE SCALE GENOMIC DNA]</scope>
    <source>
        <strain evidence="13">WY2019</strain>
    </source>
</reference>
<dbReference type="SUPFAM" id="SSF57196">
    <property type="entry name" value="EGF/Laminin"/>
    <property type="match status" value="1"/>
</dbReference>
<feature type="domain" description="EGF-like" evidence="10">
    <location>
        <begin position="1060"/>
        <end position="1096"/>
    </location>
</feature>
<comment type="caution">
    <text evidence="8">Lacks conserved residue(s) required for the propagation of feature annotation.</text>
</comment>
<feature type="region of interest" description="Disordered" evidence="9">
    <location>
        <begin position="182"/>
        <end position="222"/>
    </location>
</feature>
<keyword evidence="7" id="KW-0325">Glycoprotein</keyword>
<protein>
    <recommendedName>
        <fullName evidence="15">Multimerin-1</fullName>
    </recommendedName>
</protein>
<evidence type="ECO:0000256" key="1">
    <source>
        <dbReference type="ARBA" id="ARBA00004613"/>
    </source>
</evidence>
<dbReference type="InterPro" id="IPR011489">
    <property type="entry name" value="EMI_domain"/>
</dbReference>
<keyword evidence="5" id="KW-0176">Collagen</keyword>
<dbReference type="Pfam" id="PF07546">
    <property type="entry name" value="EMI"/>
    <property type="match status" value="1"/>
</dbReference>
<keyword evidence="6 8" id="KW-1015">Disulfide bond</keyword>
<feature type="domain" description="EMI" evidence="12">
    <location>
        <begin position="226"/>
        <end position="301"/>
    </location>
</feature>
<dbReference type="InterPro" id="IPR001881">
    <property type="entry name" value="EGF-like_Ca-bd_dom"/>
</dbReference>
<feature type="domain" description="C1q" evidence="11">
    <location>
        <begin position="1115"/>
        <end position="1247"/>
    </location>
</feature>
<dbReference type="Gene3D" id="2.10.25.10">
    <property type="entry name" value="Laminin"/>
    <property type="match status" value="1"/>
</dbReference>
<dbReference type="SMART" id="SM00110">
    <property type="entry name" value="C1Q"/>
    <property type="match status" value="1"/>
</dbReference>
<dbReference type="GO" id="GO:0005576">
    <property type="term" value="C:extracellular region"/>
    <property type="evidence" value="ECO:0007669"/>
    <property type="project" value="UniProtKB-SubCell"/>
</dbReference>
<dbReference type="SMART" id="SM00179">
    <property type="entry name" value="EGF_CA"/>
    <property type="match status" value="1"/>
</dbReference>
<evidence type="ECO:0000256" key="7">
    <source>
        <dbReference type="ARBA" id="ARBA00023180"/>
    </source>
</evidence>
<organism evidence="13 14">
    <name type="scientific">Bos mutus</name>
    <name type="common">wild yak</name>
    <dbReference type="NCBI Taxonomy" id="72004"/>
    <lineage>
        <taxon>Eukaryota</taxon>
        <taxon>Metazoa</taxon>
        <taxon>Chordata</taxon>
        <taxon>Craniata</taxon>
        <taxon>Vertebrata</taxon>
        <taxon>Euteleostomi</taxon>
        <taxon>Mammalia</taxon>
        <taxon>Eutheria</taxon>
        <taxon>Laurasiatheria</taxon>
        <taxon>Artiodactyla</taxon>
        <taxon>Ruminantia</taxon>
        <taxon>Pecora</taxon>
        <taxon>Bovidae</taxon>
        <taxon>Bovinae</taxon>
        <taxon>Bos</taxon>
    </lineage>
</organism>
<evidence type="ECO:0000256" key="9">
    <source>
        <dbReference type="SAM" id="MobiDB-lite"/>
    </source>
</evidence>
<keyword evidence="8" id="KW-0245">EGF-like domain</keyword>
<feature type="region of interest" description="Disordered" evidence="9">
    <location>
        <begin position="1"/>
        <end position="26"/>
    </location>
</feature>
<evidence type="ECO:0000259" key="12">
    <source>
        <dbReference type="PROSITE" id="PS51041"/>
    </source>
</evidence>
<dbReference type="AlphaFoldDB" id="A0A6B0QUT6"/>
<proteinExistence type="predicted"/>
<dbReference type="InterPro" id="IPR000152">
    <property type="entry name" value="EGF-type_Asp/Asn_hydroxyl_site"/>
</dbReference>
<dbReference type="InterPro" id="IPR000742">
    <property type="entry name" value="EGF"/>
</dbReference>
<dbReference type="PROSITE" id="PS51041">
    <property type="entry name" value="EMI"/>
    <property type="match status" value="1"/>
</dbReference>
<dbReference type="SMART" id="SM00181">
    <property type="entry name" value="EGF"/>
    <property type="match status" value="1"/>
</dbReference>
<dbReference type="PROSITE" id="PS00010">
    <property type="entry name" value="ASX_HYDROXYL"/>
    <property type="match status" value="1"/>
</dbReference>
<dbReference type="Pfam" id="PF00386">
    <property type="entry name" value="C1q"/>
    <property type="match status" value="1"/>
</dbReference>
<evidence type="ECO:0000256" key="6">
    <source>
        <dbReference type="ARBA" id="ARBA00023157"/>
    </source>
</evidence>
<evidence type="ECO:0000256" key="4">
    <source>
        <dbReference type="ARBA" id="ARBA00023054"/>
    </source>
</evidence>
<dbReference type="InterPro" id="IPR050392">
    <property type="entry name" value="Collagen/C1q_domain"/>
</dbReference>
<keyword evidence="2" id="KW-0964">Secreted</keyword>
<feature type="compositionally biased region" description="Polar residues" evidence="9">
    <location>
        <begin position="209"/>
        <end position="222"/>
    </location>
</feature>
<evidence type="ECO:0008006" key="15">
    <source>
        <dbReference type="Google" id="ProtNLM"/>
    </source>
</evidence>
<evidence type="ECO:0000313" key="14">
    <source>
        <dbReference type="Proteomes" id="UP000322234"/>
    </source>
</evidence>